<feature type="non-terminal residue" evidence="1">
    <location>
        <position position="1"/>
    </location>
</feature>
<protein>
    <submittedName>
        <fullName evidence="1">Uncharacterized protein</fullName>
    </submittedName>
</protein>
<sequence>RDGGKEEIIKIIRNVVVNVTVNGAGRDGKFTNVNLNGASGLIKSILDLEKSDQQSLMLII</sequence>
<gene>
    <name evidence="1" type="ORF">T05_11659</name>
</gene>
<keyword evidence="2" id="KW-1185">Reference proteome</keyword>
<comment type="caution">
    <text evidence="1">The sequence shown here is derived from an EMBL/GenBank/DDBJ whole genome shotgun (WGS) entry which is preliminary data.</text>
</comment>
<dbReference type="Proteomes" id="UP000055048">
    <property type="component" value="Unassembled WGS sequence"/>
</dbReference>
<accession>A0A0V0SQ45</accession>
<dbReference type="EMBL" id="JYDJ01004016">
    <property type="protein sequence ID" value="KRX28801.1"/>
    <property type="molecule type" value="Genomic_DNA"/>
</dbReference>
<dbReference type="AlphaFoldDB" id="A0A0V0SQ45"/>
<evidence type="ECO:0000313" key="2">
    <source>
        <dbReference type="Proteomes" id="UP000055048"/>
    </source>
</evidence>
<organism evidence="1 2">
    <name type="scientific">Trichinella murrelli</name>
    <dbReference type="NCBI Taxonomy" id="144512"/>
    <lineage>
        <taxon>Eukaryota</taxon>
        <taxon>Metazoa</taxon>
        <taxon>Ecdysozoa</taxon>
        <taxon>Nematoda</taxon>
        <taxon>Enoplea</taxon>
        <taxon>Dorylaimia</taxon>
        <taxon>Trichinellida</taxon>
        <taxon>Trichinellidae</taxon>
        <taxon>Trichinella</taxon>
    </lineage>
</organism>
<feature type="non-terminal residue" evidence="1">
    <location>
        <position position="60"/>
    </location>
</feature>
<evidence type="ECO:0000313" key="1">
    <source>
        <dbReference type="EMBL" id="KRX28801.1"/>
    </source>
</evidence>
<name>A0A0V0SQ45_9BILA</name>
<proteinExistence type="predicted"/>
<reference evidence="1 2" key="1">
    <citation type="submission" date="2015-01" db="EMBL/GenBank/DDBJ databases">
        <title>Evolution of Trichinella species and genotypes.</title>
        <authorList>
            <person name="Korhonen P.K."/>
            <person name="Edoardo P."/>
            <person name="Giuseppe L.R."/>
            <person name="Gasser R.B."/>
        </authorList>
    </citation>
    <scope>NUCLEOTIDE SEQUENCE [LARGE SCALE GENOMIC DNA]</scope>
    <source>
        <strain evidence="1">ISS417</strain>
    </source>
</reference>